<evidence type="ECO:0000256" key="1">
    <source>
        <dbReference type="SAM" id="Phobius"/>
    </source>
</evidence>
<organism evidence="2 3">
    <name type="scientific">Quercus suber</name>
    <name type="common">Cork oak</name>
    <dbReference type="NCBI Taxonomy" id="58331"/>
    <lineage>
        <taxon>Eukaryota</taxon>
        <taxon>Viridiplantae</taxon>
        <taxon>Streptophyta</taxon>
        <taxon>Embryophyta</taxon>
        <taxon>Tracheophyta</taxon>
        <taxon>Spermatophyta</taxon>
        <taxon>Magnoliopsida</taxon>
        <taxon>eudicotyledons</taxon>
        <taxon>Gunneridae</taxon>
        <taxon>Pentapetalae</taxon>
        <taxon>rosids</taxon>
        <taxon>fabids</taxon>
        <taxon>Fagales</taxon>
        <taxon>Fagaceae</taxon>
        <taxon>Quercus</taxon>
    </lineage>
</organism>
<comment type="caution">
    <text evidence="2">The sequence shown here is derived from an EMBL/GenBank/DDBJ whole genome shotgun (WGS) entry which is preliminary data.</text>
</comment>
<keyword evidence="1" id="KW-0472">Membrane</keyword>
<protein>
    <submittedName>
        <fullName evidence="2">Uncharacterized protein</fullName>
    </submittedName>
</protein>
<dbReference type="AlphaFoldDB" id="A0AAW0KE74"/>
<feature type="transmembrane region" description="Helical" evidence="1">
    <location>
        <begin position="182"/>
        <end position="209"/>
    </location>
</feature>
<accession>A0AAW0KE74</accession>
<name>A0AAW0KE74_QUESU</name>
<dbReference type="EMBL" id="PKMF04000326">
    <property type="protein sequence ID" value="KAK7837587.1"/>
    <property type="molecule type" value="Genomic_DNA"/>
</dbReference>
<proteinExistence type="predicted"/>
<evidence type="ECO:0000313" key="3">
    <source>
        <dbReference type="Proteomes" id="UP000237347"/>
    </source>
</evidence>
<dbReference type="Proteomes" id="UP000237347">
    <property type="component" value="Unassembled WGS sequence"/>
</dbReference>
<reference evidence="2 3" key="1">
    <citation type="journal article" date="2018" name="Sci. Data">
        <title>The draft genome sequence of cork oak.</title>
        <authorList>
            <person name="Ramos A.M."/>
            <person name="Usie A."/>
            <person name="Barbosa P."/>
            <person name="Barros P.M."/>
            <person name="Capote T."/>
            <person name="Chaves I."/>
            <person name="Simoes F."/>
            <person name="Abreu I."/>
            <person name="Carrasquinho I."/>
            <person name="Faro C."/>
            <person name="Guimaraes J.B."/>
            <person name="Mendonca D."/>
            <person name="Nobrega F."/>
            <person name="Rodrigues L."/>
            <person name="Saibo N.J.M."/>
            <person name="Varela M.C."/>
            <person name="Egas C."/>
            <person name="Matos J."/>
            <person name="Miguel C.M."/>
            <person name="Oliveira M.M."/>
            <person name="Ricardo C.P."/>
            <person name="Goncalves S."/>
        </authorList>
    </citation>
    <scope>NUCLEOTIDE SEQUENCE [LARGE SCALE GENOMIC DNA]</scope>
    <source>
        <strain evidence="3">cv. HL8</strain>
    </source>
</reference>
<sequence length="212" mass="22891">MFGETEYDPTRQFSSVDIEEQLDALSRAIDAGKNSYNLLCRTFDSGMAKCCHHESGLEGLWISGGSCDLGVVGYDFGRSWVCSPWVSRGFTRRGSVVLVVCSSWVSRGFASRGSVVGLLAMDQWCSSFARRGSVVGLLAVGQSWVCSPWISGARRGFARPGSVVLIVCSPWVKRGFARRGCVVGLLAVGLGLLTVGLSWVCSSWVWVLFTVG</sequence>
<keyword evidence="1" id="KW-1133">Transmembrane helix</keyword>
<keyword evidence="3" id="KW-1185">Reference proteome</keyword>
<keyword evidence="1" id="KW-0812">Transmembrane</keyword>
<evidence type="ECO:0000313" key="2">
    <source>
        <dbReference type="EMBL" id="KAK7837587.1"/>
    </source>
</evidence>
<gene>
    <name evidence="2" type="ORF">CFP56_021089</name>
</gene>